<sequence length="644" mass="70727">MSHREPILLNINDNDANRYAVTRMLRAAGFQVLEGGTGAEALRLTAEERPDLVILDVKLPDLNGIEVCRRLKADPRTAGIAVLHLSANYIRTENKVEGLESGADGYLTQPVDSAELLATVRSLLRMRQAEEQARAAALQWKTTFDSLGDGVCLLDRGGRVMRANRAFVSLLGLSDEQVLGCPFEALMRAASDTEAALPPCCGAVLACHEEAEVCLRARWFRVAANPVEGAEGTVVGAVRILTDITHRRELEDALRQRAADLAEADRRKDEFLAMLAHELRNPLAAIVNALHLAEATQAGGSESKAMQVMVRQSQHMARMVDDLLDVSRFNRGHIELRRAPVDLRLVVQHSVEARRKALEEKGLHLEVALPAASESLWLNGDGTRLEQVVSNLLDNARKYTEPGGHVFVGVTVERHGKERQAVLRVRDTGIGMSPELMARVFELFVQAQQQLDRSRGGLGIGLTLVRRLVELHGGTVSVHSEGEGKGSELSVRLPLEAAQEVAAPAPVEVKPEKSEESSVRRVLLVEDNEDTREVLRELVEMWGHRVEVAEDGFKGVQAFSSLRPHVALVDLGLPGMDGFQVARKIRESEGGQDVFLVALTGYSGEHRTQAVEAGFNLHMVKPVKPDELERLLEQLPTLERHPTA</sequence>
<evidence type="ECO:0000259" key="5">
    <source>
        <dbReference type="PROSITE" id="PS50109"/>
    </source>
</evidence>
<dbReference type="SMART" id="SM00448">
    <property type="entry name" value="REC"/>
    <property type="match status" value="2"/>
</dbReference>
<dbReference type="Gene3D" id="1.10.287.130">
    <property type="match status" value="1"/>
</dbReference>
<dbReference type="CDD" id="cd17580">
    <property type="entry name" value="REC_2_DhkD-like"/>
    <property type="match status" value="1"/>
</dbReference>
<dbReference type="SMART" id="SM00387">
    <property type="entry name" value="HATPase_c"/>
    <property type="match status" value="1"/>
</dbReference>
<reference evidence="8 9" key="1">
    <citation type="submission" date="2019-08" db="EMBL/GenBank/DDBJ databases">
        <title>Archangium and Cystobacter genomes.</title>
        <authorList>
            <person name="Chen I.-C.K."/>
            <person name="Wielgoss S."/>
        </authorList>
    </citation>
    <scope>NUCLEOTIDE SEQUENCE [LARGE SCALE GENOMIC DNA]</scope>
    <source>
        <strain evidence="8 9">Cbm 6</strain>
    </source>
</reference>
<dbReference type="Proteomes" id="UP001611383">
    <property type="component" value="Chromosome"/>
</dbReference>
<dbReference type="InterPro" id="IPR036097">
    <property type="entry name" value="HisK_dim/P_sf"/>
</dbReference>
<evidence type="ECO:0000256" key="3">
    <source>
        <dbReference type="ARBA" id="ARBA00022553"/>
    </source>
</evidence>
<dbReference type="PRINTS" id="PR00344">
    <property type="entry name" value="BCTRLSENSOR"/>
</dbReference>
<dbReference type="Gene3D" id="3.30.565.10">
    <property type="entry name" value="Histidine kinase-like ATPase, C-terminal domain"/>
    <property type="match status" value="1"/>
</dbReference>
<keyword evidence="3 4" id="KW-0597">Phosphoprotein</keyword>
<organism evidence="8 9">
    <name type="scientific">Archangium minus</name>
    <dbReference type="NCBI Taxonomy" id="83450"/>
    <lineage>
        <taxon>Bacteria</taxon>
        <taxon>Pseudomonadati</taxon>
        <taxon>Myxococcota</taxon>
        <taxon>Myxococcia</taxon>
        <taxon>Myxococcales</taxon>
        <taxon>Cystobacterineae</taxon>
        <taxon>Archangiaceae</taxon>
        <taxon>Archangium</taxon>
    </lineage>
</organism>
<dbReference type="SUPFAM" id="SSF55785">
    <property type="entry name" value="PYP-like sensor domain (PAS domain)"/>
    <property type="match status" value="1"/>
</dbReference>
<keyword evidence="9" id="KW-1185">Reference proteome</keyword>
<feature type="modified residue" description="4-aspartylphosphate" evidence="4">
    <location>
        <position position="570"/>
    </location>
</feature>
<dbReference type="Gene3D" id="3.40.50.2300">
    <property type="match status" value="2"/>
</dbReference>
<dbReference type="PANTHER" id="PTHR43547">
    <property type="entry name" value="TWO-COMPONENT HISTIDINE KINASE"/>
    <property type="match status" value="1"/>
</dbReference>
<dbReference type="PROSITE" id="PS50109">
    <property type="entry name" value="HIS_KIN"/>
    <property type="match status" value="1"/>
</dbReference>
<dbReference type="InterPro" id="IPR004358">
    <property type="entry name" value="Sig_transdc_His_kin-like_C"/>
</dbReference>
<dbReference type="InterPro" id="IPR005467">
    <property type="entry name" value="His_kinase_dom"/>
</dbReference>
<dbReference type="Pfam" id="PF08448">
    <property type="entry name" value="PAS_4"/>
    <property type="match status" value="1"/>
</dbReference>
<feature type="modified residue" description="4-aspartylphosphate" evidence="4">
    <location>
        <position position="56"/>
    </location>
</feature>
<feature type="domain" description="Response regulatory" evidence="6">
    <location>
        <begin position="7"/>
        <end position="124"/>
    </location>
</feature>
<dbReference type="SMART" id="SM00091">
    <property type="entry name" value="PAS"/>
    <property type="match status" value="1"/>
</dbReference>
<dbReference type="InterPro" id="IPR000014">
    <property type="entry name" value="PAS"/>
</dbReference>
<dbReference type="SUPFAM" id="SSF55874">
    <property type="entry name" value="ATPase domain of HSP90 chaperone/DNA topoisomerase II/histidine kinase"/>
    <property type="match status" value="1"/>
</dbReference>
<comment type="catalytic activity">
    <reaction evidence="1">
        <text>ATP + protein L-histidine = ADP + protein N-phospho-L-histidine.</text>
        <dbReference type="EC" id="2.7.13.3"/>
    </reaction>
</comment>
<dbReference type="Pfam" id="PF00072">
    <property type="entry name" value="Response_reg"/>
    <property type="match status" value="2"/>
</dbReference>
<dbReference type="InterPro" id="IPR001789">
    <property type="entry name" value="Sig_transdc_resp-reg_receiver"/>
</dbReference>
<gene>
    <name evidence="8" type="ORF">F0U60_03775</name>
</gene>
<evidence type="ECO:0000313" key="8">
    <source>
        <dbReference type="EMBL" id="WNG43309.1"/>
    </source>
</evidence>
<evidence type="ECO:0000256" key="4">
    <source>
        <dbReference type="PROSITE-ProRule" id="PRU00169"/>
    </source>
</evidence>
<dbReference type="InterPro" id="IPR013656">
    <property type="entry name" value="PAS_4"/>
</dbReference>
<evidence type="ECO:0000256" key="1">
    <source>
        <dbReference type="ARBA" id="ARBA00000085"/>
    </source>
</evidence>
<accession>A0ABY9WJG4</accession>
<evidence type="ECO:0000313" key="9">
    <source>
        <dbReference type="Proteomes" id="UP001611383"/>
    </source>
</evidence>
<dbReference type="PANTHER" id="PTHR43547:SF2">
    <property type="entry name" value="HYBRID SIGNAL TRANSDUCTION HISTIDINE KINASE C"/>
    <property type="match status" value="1"/>
</dbReference>
<dbReference type="EC" id="2.7.13.3" evidence="2"/>
<feature type="domain" description="Response regulatory" evidence="6">
    <location>
        <begin position="521"/>
        <end position="636"/>
    </location>
</feature>
<dbReference type="PROSITE" id="PS50110">
    <property type="entry name" value="RESPONSE_REGULATORY"/>
    <property type="match status" value="2"/>
</dbReference>
<name>A0ABY9WJG4_9BACT</name>
<dbReference type="SUPFAM" id="SSF47384">
    <property type="entry name" value="Homodimeric domain of signal transducing histidine kinase"/>
    <property type="match status" value="1"/>
</dbReference>
<proteinExistence type="predicted"/>
<dbReference type="NCBIfam" id="TIGR00229">
    <property type="entry name" value="sensory_box"/>
    <property type="match status" value="1"/>
</dbReference>
<dbReference type="CDD" id="cd00082">
    <property type="entry name" value="HisKA"/>
    <property type="match status" value="1"/>
</dbReference>
<dbReference type="Pfam" id="PF02518">
    <property type="entry name" value="HATPase_c"/>
    <property type="match status" value="1"/>
</dbReference>
<dbReference type="InterPro" id="IPR035965">
    <property type="entry name" value="PAS-like_dom_sf"/>
</dbReference>
<evidence type="ECO:0000259" key="6">
    <source>
        <dbReference type="PROSITE" id="PS50110"/>
    </source>
</evidence>
<dbReference type="PROSITE" id="PS50112">
    <property type="entry name" value="PAS"/>
    <property type="match status" value="1"/>
</dbReference>
<dbReference type="SUPFAM" id="SSF52172">
    <property type="entry name" value="CheY-like"/>
    <property type="match status" value="2"/>
</dbReference>
<dbReference type="InterPro" id="IPR003661">
    <property type="entry name" value="HisK_dim/P_dom"/>
</dbReference>
<dbReference type="SMART" id="SM00388">
    <property type="entry name" value="HisKA"/>
    <property type="match status" value="1"/>
</dbReference>
<dbReference type="InterPro" id="IPR003594">
    <property type="entry name" value="HATPase_dom"/>
</dbReference>
<dbReference type="CDD" id="cd00130">
    <property type="entry name" value="PAS"/>
    <property type="match status" value="1"/>
</dbReference>
<dbReference type="InterPro" id="IPR011006">
    <property type="entry name" value="CheY-like_superfamily"/>
</dbReference>
<dbReference type="InterPro" id="IPR036890">
    <property type="entry name" value="HATPase_C_sf"/>
</dbReference>
<dbReference type="RefSeq" id="WP_395814025.1">
    <property type="nucleotide sequence ID" value="NZ_CP043494.1"/>
</dbReference>
<dbReference type="Pfam" id="PF00512">
    <property type="entry name" value="HisKA"/>
    <property type="match status" value="1"/>
</dbReference>
<feature type="domain" description="Histidine kinase" evidence="5">
    <location>
        <begin position="274"/>
        <end position="497"/>
    </location>
</feature>
<evidence type="ECO:0000256" key="2">
    <source>
        <dbReference type="ARBA" id="ARBA00012438"/>
    </source>
</evidence>
<dbReference type="EMBL" id="CP043494">
    <property type="protein sequence ID" value="WNG43309.1"/>
    <property type="molecule type" value="Genomic_DNA"/>
</dbReference>
<protein>
    <recommendedName>
        <fullName evidence="2">histidine kinase</fullName>
        <ecNumber evidence="2">2.7.13.3</ecNumber>
    </recommendedName>
</protein>
<evidence type="ECO:0000259" key="7">
    <source>
        <dbReference type="PROSITE" id="PS50112"/>
    </source>
</evidence>
<feature type="domain" description="PAS" evidence="7">
    <location>
        <begin position="136"/>
        <end position="180"/>
    </location>
</feature>
<dbReference type="Gene3D" id="6.10.250.690">
    <property type="match status" value="1"/>
</dbReference>
<dbReference type="Gene3D" id="3.30.450.20">
    <property type="entry name" value="PAS domain"/>
    <property type="match status" value="1"/>
</dbReference>